<comment type="catalytic activity">
    <reaction evidence="1">
        <text>ATP + protein L-histidine = ADP + protein N-phospho-L-histidine.</text>
        <dbReference type="EC" id="2.7.13.3"/>
    </reaction>
</comment>
<dbReference type="Pfam" id="PF02518">
    <property type="entry name" value="HATPase_c"/>
    <property type="match status" value="1"/>
</dbReference>
<dbReference type="InterPro" id="IPR050736">
    <property type="entry name" value="Sensor_HK_Regulatory"/>
</dbReference>
<dbReference type="EC" id="2.7.13.3" evidence="2"/>
<dbReference type="PANTHER" id="PTHR43711:SF1">
    <property type="entry name" value="HISTIDINE KINASE 1"/>
    <property type="match status" value="1"/>
</dbReference>
<evidence type="ECO:0000256" key="3">
    <source>
        <dbReference type="ARBA" id="ARBA00022679"/>
    </source>
</evidence>
<dbReference type="InterPro" id="IPR003661">
    <property type="entry name" value="HisK_dim/P_dom"/>
</dbReference>
<name>A0ABS9SR00_9BACT</name>
<reference evidence="7 8" key="1">
    <citation type="submission" date="2022-02" db="EMBL/GenBank/DDBJ databases">
        <authorList>
            <person name="Min J."/>
        </authorList>
    </citation>
    <scope>NUCLEOTIDE SEQUENCE [LARGE SCALE GENOMIC DNA]</scope>
    <source>
        <strain evidence="7 8">GR10-1</strain>
    </source>
</reference>
<dbReference type="SUPFAM" id="SSF55874">
    <property type="entry name" value="ATPase domain of HSP90 chaperone/DNA topoisomerase II/histidine kinase"/>
    <property type="match status" value="1"/>
</dbReference>
<dbReference type="CDD" id="cd00082">
    <property type="entry name" value="HisKA"/>
    <property type="match status" value="1"/>
</dbReference>
<keyword evidence="5" id="KW-0902">Two-component regulatory system</keyword>
<keyword evidence="8" id="KW-1185">Reference proteome</keyword>
<dbReference type="Gene3D" id="1.10.287.130">
    <property type="match status" value="1"/>
</dbReference>
<comment type="caution">
    <text evidence="7">The sequence shown here is derived from an EMBL/GenBank/DDBJ whole genome shotgun (WGS) entry which is preliminary data.</text>
</comment>
<evidence type="ECO:0000256" key="4">
    <source>
        <dbReference type="ARBA" id="ARBA00022777"/>
    </source>
</evidence>
<dbReference type="Pfam" id="PF00512">
    <property type="entry name" value="HisKA"/>
    <property type="match status" value="1"/>
</dbReference>
<evidence type="ECO:0000256" key="1">
    <source>
        <dbReference type="ARBA" id="ARBA00000085"/>
    </source>
</evidence>
<protein>
    <recommendedName>
        <fullName evidence="2">histidine kinase</fullName>
        <ecNumber evidence="2">2.7.13.3</ecNumber>
    </recommendedName>
</protein>
<dbReference type="InterPro" id="IPR036890">
    <property type="entry name" value="HATPase_C_sf"/>
</dbReference>
<dbReference type="EMBL" id="JAKWBL010000004">
    <property type="protein sequence ID" value="MCH5600544.1"/>
    <property type="molecule type" value="Genomic_DNA"/>
</dbReference>
<dbReference type="GO" id="GO:0016301">
    <property type="term" value="F:kinase activity"/>
    <property type="evidence" value="ECO:0007669"/>
    <property type="project" value="UniProtKB-KW"/>
</dbReference>
<gene>
    <name evidence="7" type="ORF">MKP09_22820</name>
</gene>
<dbReference type="SMART" id="SM00388">
    <property type="entry name" value="HisKA"/>
    <property type="match status" value="1"/>
</dbReference>
<feature type="domain" description="Histidine kinase" evidence="6">
    <location>
        <begin position="28"/>
        <end position="192"/>
    </location>
</feature>
<evidence type="ECO:0000256" key="2">
    <source>
        <dbReference type="ARBA" id="ARBA00012438"/>
    </source>
</evidence>
<sequence length="192" mass="22108">MEAWAQENQKQMDQLRANEQFRREFLQNLSHEFKTPIFTIQSYVDTLLQDEPDDPLLRRKFLEKTSRNVERLTALLSDLDEISSLERGELVLVKTNFIIQDLLKDTFESISIKAEPKNISFSIKKGYEASIGVNADKEKVRQVILNLFENAIKYGKSNGTIKAGIYRTDDKRILIEISDDGVGIAEKISPHF</sequence>
<dbReference type="Gene3D" id="3.30.565.10">
    <property type="entry name" value="Histidine kinase-like ATPase, C-terminal domain"/>
    <property type="match status" value="1"/>
</dbReference>
<proteinExistence type="predicted"/>
<dbReference type="Proteomes" id="UP001202248">
    <property type="component" value="Unassembled WGS sequence"/>
</dbReference>
<evidence type="ECO:0000256" key="5">
    <source>
        <dbReference type="ARBA" id="ARBA00023012"/>
    </source>
</evidence>
<keyword evidence="3" id="KW-0808">Transferase</keyword>
<dbReference type="InterPro" id="IPR003594">
    <property type="entry name" value="HATPase_dom"/>
</dbReference>
<dbReference type="PANTHER" id="PTHR43711">
    <property type="entry name" value="TWO-COMPONENT HISTIDINE KINASE"/>
    <property type="match status" value="1"/>
</dbReference>
<dbReference type="InterPro" id="IPR005467">
    <property type="entry name" value="His_kinase_dom"/>
</dbReference>
<accession>A0ABS9SR00</accession>
<organism evidence="7 8">
    <name type="scientific">Niabella ginsengisoli</name>
    <dbReference type="NCBI Taxonomy" id="522298"/>
    <lineage>
        <taxon>Bacteria</taxon>
        <taxon>Pseudomonadati</taxon>
        <taxon>Bacteroidota</taxon>
        <taxon>Chitinophagia</taxon>
        <taxon>Chitinophagales</taxon>
        <taxon>Chitinophagaceae</taxon>
        <taxon>Niabella</taxon>
    </lineage>
</organism>
<dbReference type="PROSITE" id="PS50109">
    <property type="entry name" value="HIS_KIN"/>
    <property type="match status" value="1"/>
</dbReference>
<evidence type="ECO:0000313" key="7">
    <source>
        <dbReference type="EMBL" id="MCH5600544.1"/>
    </source>
</evidence>
<evidence type="ECO:0000313" key="8">
    <source>
        <dbReference type="Proteomes" id="UP001202248"/>
    </source>
</evidence>
<keyword evidence="4 7" id="KW-0418">Kinase</keyword>
<evidence type="ECO:0000259" key="6">
    <source>
        <dbReference type="PROSITE" id="PS50109"/>
    </source>
</evidence>